<reference evidence="3 5" key="2">
    <citation type="submission" date="2016-08" db="EMBL/GenBank/DDBJ databases">
        <authorList>
            <person name="Varghese N."/>
            <person name="Submissions Spin"/>
        </authorList>
    </citation>
    <scope>NUCLEOTIDE SEQUENCE [LARGE SCALE GENOMIC DNA]</scope>
    <source>
        <strain evidence="3 5">HL-109</strain>
    </source>
</reference>
<name>A0A0P7X7T6_9HYPH</name>
<dbReference type="EMBL" id="LJSX01000009">
    <property type="protein sequence ID" value="KPQ11175.1"/>
    <property type="molecule type" value="Genomic_DNA"/>
</dbReference>
<evidence type="ECO:0000259" key="1">
    <source>
        <dbReference type="Pfam" id="PF01764"/>
    </source>
</evidence>
<evidence type="ECO:0000313" key="3">
    <source>
        <dbReference type="EMBL" id="SCC81705.1"/>
    </source>
</evidence>
<dbReference type="GO" id="GO:0006629">
    <property type="term" value="P:lipid metabolic process"/>
    <property type="evidence" value="ECO:0007669"/>
    <property type="project" value="InterPro"/>
</dbReference>
<dbReference type="EMBL" id="FMBM01000002">
    <property type="protein sequence ID" value="SCC81705.1"/>
    <property type="molecule type" value="Genomic_DNA"/>
</dbReference>
<reference evidence="2 4" key="1">
    <citation type="submission" date="2015-09" db="EMBL/GenBank/DDBJ databases">
        <title>Identification and resolution of microdiversity through metagenomic sequencing of parallel consortia.</title>
        <authorList>
            <person name="Nelson W.C."/>
            <person name="Romine M.F."/>
            <person name="Lindemann S.R."/>
        </authorList>
    </citation>
    <scope>NUCLEOTIDE SEQUENCE [LARGE SCALE GENOMIC DNA]</scope>
    <source>
        <strain evidence="2">HL-109</strain>
    </source>
</reference>
<organism evidence="2 4">
    <name type="scientific">Saliniramus fredricksonii</name>
    <dbReference type="NCBI Taxonomy" id="1653334"/>
    <lineage>
        <taxon>Bacteria</taxon>
        <taxon>Pseudomonadati</taxon>
        <taxon>Pseudomonadota</taxon>
        <taxon>Alphaproteobacteria</taxon>
        <taxon>Hyphomicrobiales</taxon>
        <taxon>Salinarimonadaceae</taxon>
        <taxon>Saliniramus</taxon>
    </lineage>
</organism>
<evidence type="ECO:0000313" key="5">
    <source>
        <dbReference type="Proteomes" id="UP000182800"/>
    </source>
</evidence>
<dbReference type="CDD" id="cd00519">
    <property type="entry name" value="Lipase_3"/>
    <property type="match status" value="1"/>
</dbReference>
<protein>
    <submittedName>
        <fullName evidence="2">Lipase (Class 3)</fullName>
    </submittedName>
</protein>
<feature type="domain" description="Fungal lipase-type" evidence="1">
    <location>
        <begin position="134"/>
        <end position="258"/>
    </location>
</feature>
<dbReference type="Gene3D" id="3.40.50.1820">
    <property type="entry name" value="alpha/beta hydrolase"/>
    <property type="match status" value="1"/>
</dbReference>
<dbReference type="PANTHER" id="PTHR45856:SF24">
    <property type="entry name" value="FUNGAL LIPASE-LIKE DOMAIN-CONTAINING PROTEIN"/>
    <property type="match status" value="1"/>
</dbReference>
<evidence type="ECO:0000313" key="4">
    <source>
        <dbReference type="Proteomes" id="UP000050497"/>
    </source>
</evidence>
<dbReference type="PANTHER" id="PTHR45856">
    <property type="entry name" value="ALPHA/BETA-HYDROLASES SUPERFAMILY PROTEIN"/>
    <property type="match status" value="1"/>
</dbReference>
<dbReference type="Proteomes" id="UP000050497">
    <property type="component" value="Unassembled WGS sequence"/>
</dbReference>
<sequence length="367" mass="40225">MPHGRTDPLLNDDIGLAEYIACARRDGSVTIDSPDGKLFLVAPDIRRDGVQLPFTEAGSLLALPLLRAAYSDRMAWVMSVLSGLAYLPFERDDESYEELAAALAQADLALTAVFDSPETGTRGYLAHRTDAYGVLVFRGTEKDRKDIVTNLNARFYETPSGKMHRGFSLAYESVRGQIEAAVQKLRERDPHCQLFVTGHSLGGALALSATCHLEKSHLIAACYTFGSPRVGAPEWSDGLKTPVYRVVNGADCIPTVPGGAVSEWLIGLLPEWPLIGWLKRRAEKGFVGFQHAGDLRFLADHEGRPWLKIGAAAGWFRFKYFVWGKLIGAVMQLAPGRLSALFADHGIAAYQQKLQSIARRRNAGSPE</sequence>
<dbReference type="SUPFAM" id="SSF53474">
    <property type="entry name" value="alpha/beta-Hydrolases"/>
    <property type="match status" value="1"/>
</dbReference>
<accession>A0A0P7X7T6</accession>
<gene>
    <name evidence="3" type="ORF">GA0071312_2666</name>
    <name evidence="2" type="ORF">HLUCCO17_07270</name>
</gene>
<dbReference type="InterPro" id="IPR029058">
    <property type="entry name" value="AB_hydrolase_fold"/>
</dbReference>
<dbReference type="Pfam" id="PF01764">
    <property type="entry name" value="Lipase_3"/>
    <property type="match status" value="1"/>
</dbReference>
<dbReference type="InterPro" id="IPR002921">
    <property type="entry name" value="Fungal_lipase-type"/>
</dbReference>
<dbReference type="AlphaFoldDB" id="A0A0P7X7T6"/>
<dbReference type="InterPro" id="IPR051218">
    <property type="entry name" value="Sec_MonoDiacylglyc_Lipase"/>
</dbReference>
<keyword evidence="5" id="KW-1185">Reference proteome</keyword>
<proteinExistence type="predicted"/>
<comment type="caution">
    <text evidence="2">The sequence shown here is derived from an EMBL/GenBank/DDBJ whole genome shotgun (WGS) entry which is preliminary data.</text>
</comment>
<dbReference type="STRING" id="1653334.GA0071312_2666"/>
<evidence type="ECO:0000313" key="2">
    <source>
        <dbReference type="EMBL" id="KPQ11175.1"/>
    </source>
</evidence>
<dbReference type="Proteomes" id="UP000182800">
    <property type="component" value="Unassembled WGS sequence"/>
</dbReference>